<feature type="coiled-coil region" evidence="1">
    <location>
        <begin position="119"/>
        <end position="204"/>
    </location>
</feature>
<evidence type="ECO:0000313" key="2">
    <source>
        <dbReference type="EMBL" id="CAG2253546.1"/>
    </source>
</evidence>
<comment type="caution">
    <text evidence="2">The sequence shown here is derived from an EMBL/GenBank/DDBJ whole genome shotgun (WGS) entry which is preliminary data.</text>
</comment>
<dbReference type="InterPro" id="IPR011042">
    <property type="entry name" value="6-blade_b-propeller_TolB-like"/>
</dbReference>
<dbReference type="OrthoDB" id="6123834at2759"/>
<proteinExistence type="predicted"/>
<name>A0A8S3VIY9_MYTED</name>
<organism evidence="2 3">
    <name type="scientific">Mytilus edulis</name>
    <name type="common">Blue mussel</name>
    <dbReference type="NCBI Taxonomy" id="6550"/>
    <lineage>
        <taxon>Eukaryota</taxon>
        <taxon>Metazoa</taxon>
        <taxon>Spiralia</taxon>
        <taxon>Lophotrochozoa</taxon>
        <taxon>Mollusca</taxon>
        <taxon>Bivalvia</taxon>
        <taxon>Autobranchia</taxon>
        <taxon>Pteriomorphia</taxon>
        <taxon>Mytilida</taxon>
        <taxon>Mytiloidea</taxon>
        <taxon>Mytilidae</taxon>
        <taxon>Mytilinae</taxon>
        <taxon>Mytilus</taxon>
    </lineage>
</organism>
<accession>A0A8S3VIY9</accession>
<gene>
    <name evidence="2" type="ORF">MEDL_65068</name>
</gene>
<reference evidence="2" key="1">
    <citation type="submission" date="2021-03" db="EMBL/GenBank/DDBJ databases">
        <authorList>
            <person name="Bekaert M."/>
        </authorList>
    </citation>
    <scope>NUCLEOTIDE SEQUENCE</scope>
</reference>
<sequence length="542" mass="61283">MSPNHQQCGAPECDEGLCGDCKEHHSISKSTRDHDTVPIDDYQNLPTEVLQVAQSCRKHNQKYQIFCKKHDCPCCKKCVVEEHNECKDIVDIDDVLHNVKSSNAFNEIELTLSSMVEYIERVKKDREEHLLSIKDQKEQIETKILQAREAINNHLDFLQQTLIEALNLTIDKENKNIQQFLKSVEKNEKTIKEYQSNLIKIKQHASELQTFLTLKHMEHDIAKKEEFIQSINKSGSLSGHHFSLNIDTTLKKLASNVKMFGEVVKETTPNDVPFVKKNDKQAQLMIRVPAKSIDNLALTLVQSINTYSRDVRGCTILPDGRMVFTCYSQGCVTVVNQNGTKDFTIKQGNAFDVLYLADNVITVTFGYYSSDIHLVDINLKTTKKILNVGSRNDGIAVVDKNLIYCGRAEGLKKISLRDDSVSTIIYSKLSDWSYVTTFNDTIIYTDPDKDTVTCASVRGQVKWNFNGENILKYPLGISVDNDGNVYVIGRDSCNVVVISPDGQRHRQILSTRDGLTNPSVVHYDSLTNKLLVASFKKKGIIV</sequence>
<dbReference type="SUPFAM" id="SSF101898">
    <property type="entry name" value="NHL repeat"/>
    <property type="match status" value="1"/>
</dbReference>
<protein>
    <recommendedName>
        <fullName evidence="4">B box-type domain-containing protein</fullName>
    </recommendedName>
</protein>
<dbReference type="AlphaFoldDB" id="A0A8S3VIY9"/>
<dbReference type="Proteomes" id="UP000683360">
    <property type="component" value="Unassembled WGS sequence"/>
</dbReference>
<dbReference type="PANTHER" id="PTHR25462:SF296">
    <property type="entry name" value="MEIOTIC P26, ISOFORM F"/>
    <property type="match status" value="1"/>
</dbReference>
<dbReference type="Gene3D" id="2.120.10.30">
    <property type="entry name" value="TolB, C-terminal domain"/>
    <property type="match status" value="1"/>
</dbReference>
<dbReference type="GO" id="GO:0061630">
    <property type="term" value="F:ubiquitin protein ligase activity"/>
    <property type="evidence" value="ECO:0007669"/>
    <property type="project" value="TreeGrafter"/>
</dbReference>
<evidence type="ECO:0000313" key="3">
    <source>
        <dbReference type="Proteomes" id="UP000683360"/>
    </source>
</evidence>
<evidence type="ECO:0000256" key="1">
    <source>
        <dbReference type="SAM" id="Coils"/>
    </source>
</evidence>
<evidence type="ECO:0008006" key="4">
    <source>
        <dbReference type="Google" id="ProtNLM"/>
    </source>
</evidence>
<dbReference type="Gene3D" id="3.30.160.60">
    <property type="entry name" value="Classic Zinc Finger"/>
    <property type="match status" value="1"/>
</dbReference>
<dbReference type="InterPro" id="IPR047153">
    <property type="entry name" value="TRIM45/56/19-like"/>
</dbReference>
<keyword evidence="3" id="KW-1185">Reference proteome</keyword>
<keyword evidence="1" id="KW-0175">Coiled coil</keyword>
<dbReference type="CDD" id="cd19757">
    <property type="entry name" value="Bbox1"/>
    <property type="match status" value="1"/>
</dbReference>
<dbReference type="PANTHER" id="PTHR25462">
    <property type="entry name" value="BONUS, ISOFORM C-RELATED"/>
    <property type="match status" value="1"/>
</dbReference>
<dbReference type="GO" id="GO:0005654">
    <property type="term" value="C:nucleoplasm"/>
    <property type="evidence" value="ECO:0007669"/>
    <property type="project" value="TreeGrafter"/>
</dbReference>
<dbReference type="EMBL" id="CAJPWZ010003154">
    <property type="protein sequence ID" value="CAG2253546.1"/>
    <property type="molecule type" value="Genomic_DNA"/>
</dbReference>